<dbReference type="GO" id="GO:0003676">
    <property type="term" value="F:nucleic acid binding"/>
    <property type="evidence" value="ECO:0007669"/>
    <property type="project" value="InterPro"/>
</dbReference>
<accession>A0AAD8WSG9</accession>
<dbReference type="Pfam" id="PF14223">
    <property type="entry name" value="Retrotran_gag_2"/>
    <property type="match status" value="1"/>
</dbReference>
<feature type="region of interest" description="Disordered" evidence="3">
    <location>
        <begin position="596"/>
        <end position="646"/>
    </location>
</feature>
<dbReference type="AlphaFoldDB" id="A0AAD8WSG9"/>
<dbReference type="Pfam" id="PF13976">
    <property type="entry name" value="gag_pre-integrs"/>
    <property type="match status" value="1"/>
</dbReference>
<dbReference type="PROSITE" id="PS50994">
    <property type="entry name" value="INTEGRASE"/>
    <property type="match status" value="1"/>
</dbReference>
<feature type="region of interest" description="Disordered" evidence="3">
    <location>
        <begin position="139"/>
        <end position="163"/>
    </location>
</feature>
<gene>
    <name evidence="5" type="ORF">QYE76_039793</name>
</gene>
<dbReference type="SUPFAM" id="SSF53098">
    <property type="entry name" value="Ribonuclease H-like"/>
    <property type="match status" value="1"/>
</dbReference>
<dbReference type="InterPro" id="IPR012337">
    <property type="entry name" value="RNaseH-like_sf"/>
</dbReference>
<dbReference type="GO" id="GO:0016787">
    <property type="term" value="F:hydrolase activity"/>
    <property type="evidence" value="ECO:0007669"/>
    <property type="project" value="UniProtKB-KW"/>
</dbReference>
<keyword evidence="6" id="KW-1185">Reference proteome</keyword>
<feature type="region of interest" description="Disordered" evidence="3">
    <location>
        <begin position="887"/>
        <end position="921"/>
    </location>
</feature>
<evidence type="ECO:0000313" key="6">
    <source>
        <dbReference type="Proteomes" id="UP001231189"/>
    </source>
</evidence>
<dbReference type="InterPro" id="IPR025724">
    <property type="entry name" value="GAG-pre-integrase_dom"/>
</dbReference>
<dbReference type="InterPro" id="IPR036397">
    <property type="entry name" value="RNaseH_sf"/>
</dbReference>
<dbReference type="PANTHER" id="PTHR42648">
    <property type="entry name" value="TRANSPOSASE, PUTATIVE-RELATED"/>
    <property type="match status" value="1"/>
</dbReference>
<dbReference type="CDD" id="cd09272">
    <property type="entry name" value="RNase_HI_RT_Ty1"/>
    <property type="match status" value="1"/>
</dbReference>
<dbReference type="InterPro" id="IPR001584">
    <property type="entry name" value="Integrase_cat-core"/>
</dbReference>
<dbReference type="Gene3D" id="4.10.60.10">
    <property type="entry name" value="Zinc finger, CCHC-type"/>
    <property type="match status" value="1"/>
</dbReference>
<dbReference type="EMBL" id="JAUUTY010000002">
    <property type="protein sequence ID" value="KAK1678945.1"/>
    <property type="molecule type" value="Genomic_DNA"/>
</dbReference>
<evidence type="ECO:0000256" key="2">
    <source>
        <dbReference type="ARBA" id="ARBA00022801"/>
    </source>
</evidence>
<sequence>CHPVLEADLQKRFEHHDPHELINELKTIFETHAVECYEASKHFFSCMMEEGSSVSEHMLAMTGHAKKLSDLGIVIPNRLGINRVLQSLPPSYKNFVMNYNMKNMNKELPELFSMLKSAEIEIKKEHQVLMVNKTTSFKKQGKSKGKFKKGGKKAATPPVKPKTGPKPDAECYYFKEKGHWKRNCSKYLADLKSGLELKNKRRLLKDEVTMRVGNGSKVDVIAVGTLPLHLPSGLVLSLNNCYFVPALIMNIISGSCLMQDGYSFKSENNGFSIFMNNIFYGRAPEKNGLFLLDLDRSDTHIHNIDAKRIKLNDNSTYMWHYRLGHIGVKRMKKLHTDGLLESLDFESLDRCEACLMGKMTKTPFSGIMERATDLLEIIHTDVCGPMSVASRGGYRYVLTFTDDLSRYGYIYFMKHKSETFEKFKEFQSEVENQRNKKIKFLRSDRGGEYLSYEFGMHLKKCGILPQLTSPGTPQRNGVSKRRNRTLLDMTAALTLNRAPSKSVETTPYELWFNKKPKLSFLKVWGCEAYVKKLQPDKLEPKAEKCVFIGYPKETIGYTFYHKSEGKIFVAKNGTFLEKEFLTKEVTGRKVELDEIDESSLIDQSSAVPEDVPVQPTPSTEEANDDDHETSNEIATEPRRSTRERATPDWYDPCLNVMIVDNNDEDPATYEEAMMSPDSNKWQEAMKSEMGSMYDNKVWTLVDLPDSRKAVENKWIFKRKTDADGNITVYKARLVAKGFRQIQGVDYDETFSPIAKLKSKLGKLEAVHGGKVINRIGVHSGFRGFIEAVWMKRFIVELGVVPSALDPLVIYCDNMGAIANAQEPRSHKRLKHIKLRYHSIREYIEDGEHKQEHDSYVTVVADIDLNHADLASQPSEHFVEHVVLARGRKREGRGGSSPTTTAVVEELTDDDGRGGGRGGSSTLTRRRLLHLDAAPAPPPPRRIGLCCWWRGWVERGGMRPSRRKAAAAAATTATAALALEDGGARRGERGESGIRAREGYGHDIGHVIYVAHRGQCATEHVISVAHRGQCATEYVISVAHQVQCAVEKVKPMIGRDRVWAPPSFCGAVFHGAPQN</sequence>
<feature type="non-terminal residue" evidence="5">
    <location>
        <position position="1074"/>
    </location>
</feature>
<dbReference type="Pfam" id="PF25597">
    <property type="entry name" value="SH3_retrovirus"/>
    <property type="match status" value="1"/>
</dbReference>
<evidence type="ECO:0000256" key="3">
    <source>
        <dbReference type="SAM" id="MobiDB-lite"/>
    </source>
</evidence>
<evidence type="ECO:0000313" key="5">
    <source>
        <dbReference type="EMBL" id="KAK1678945.1"/>
    </source>
</evidence>
<keyword evidence="2" id="KW-0378">Hydrolase</keyword>
<dbReference type="InterPro" id="IPR039537">
    <property type="entry name" value="Retrotran_Ty1/copia-like"/>
</dbReference>
<dbReference type="Pfam" id="PF07727">
    <property type="entry name" value="RVT_2"/>
    <property type="match status" value="1"/>
</dbReference>
<dbReference type="InterPro" id="IPR013103">
    <property type="entry name" value="RVT_2"/>
</dbReference>
<proteinExistence type="predicted"/>
<name>A0AAD8WSG9_LOLMU</name>
<evidence type="ECO:0000256" key="1">
    <source>
        <dbReference type="ARBA" id="ARBA00022723"/>
    </source>
</evidence>
<dbReference type="GO" id="GO:0015074">
    <property type="term" value="P:DNA integration"/>
    <property type="evidence" value="ECO:0007669"/>
    <property type="project" value="InterPro"/>
</dbReference>
<dbReference type="Pfam" id="PF00665">
    <property type="entry name" value="rve"/>
    <property type="match status" value="1"/>
</dbReference>
<feature type="compositionally biased region" description="Basic residues" evidence="3">
    <location>
        <begin position="139"/>
        <end position="152"/>
    </location>
</feature>
<protein>
    <recommendedName>
        <fullName evidence="4">Integrase catalytic domain-containing protein</fullName>
    </recommendedName>
</protein>
<dbReference type="Proteomes" id="UP001231189">
    <property type="component" value="Unassembled WGS sequence"/>
</dbReference>
<organism evidence="5 6">
    <name type="scientific">Lolium multiflorum</name>
    <name type="common">Italian ryegrass</name>
    <name type="synonym">Lolium perenne subsp. multiflorum</name>
    <dbReference type="NCBI Taxonomy" id="4521"/>
    <lineage>
        <taxon>Eukaryota</taxon>
        <taxon>Viridiplantae</taxon>
        <taxon>Streptophyta</taxon>
        <taxon>Embryophyta</taxon>
        <taxon>Tracheophyta</taxon>
        <taxon>Spermatophyta</taxon>
        <taxon>Magnoliopsida</taxon>
        <taxon>Liliopsida</taxon>
        <taxon>Poales</taxon>
        <taxon>Poaceae</taxon>
        <taxon>BOP clade</taxon>
        <taxon>Pooideae</taxon>
        <taxon>Poodae</taxon>
        <taxon>Poeae</taxon>
        <taxon>Poeae Chloroplast Group 2 (Poeae type)</taxon>
        <taxon>Loliodinae</taxon>
        <taxon>Loliinae</taxon>
        <taxon>Lolium</taxon>
    </lineage>
</organism>
<dbReference type="Gene3D" id="3.30.420.10">
    <property type="entry name" value="Ribonuclease H-like superfamily/Ribonuclease H"/>
    <property type="match status" value="1"/>
</dbReference>
<dbReference type="InterPro" id="IPR057670">
    <property type="entry name" value="SH3_retrovirus"/>
</dbReference>
<keyword evidence="1" id="KW-0479">Metal-binding</keyword>
<evidence type="ECO:0000259" key="4">
    <source>
        <dbReference type="PROSITE" id="PS50994"/>
    </source>
</evidence>
<dbReference type="InterPro" id="IPR036875">
    <property type="entry name" value="Znf_CCHC_sf"/>
</dbReference>
<feature type="domain" description="Integrase catalytic" evidence="4">
    <location>
        <begin position="359"/>
        <end position="543"/>
    </location>
</feature>
<dbReference type="PANTHER" id="PTHR42648:SF27">
    <property type="entry name" value="RNA-DIRECTED DNA POLYMERASE"/>
    <property type="match status" value="1"/>
</dbReference>
<feature type="compositionally biased region" description="Basic and acidic residues" evidence="3">
    <location>
        <begin position="635"/>
        <end position="646"/>
    </location>
</feature>
<comment type="caution">
    <text evidence="5">The sequence shown here is derived from an EMBL/GenBank/DDBJ whole genome shotgun (WGS) entry which is preliminary data.</text>
</comment>
<dbReference type="SUPFAM" id="SSF57756">
    <property type="entry name" value="Retrovirus zinc finger-like domains"/>
    <property type="match status" value="1"/>
</dbReference>
<reference evidence="5" key="1">
    <citation type="submission" date="2023-07" db="EMBL/GenBank/DDBJ databases">
        <title>A chromosome-level genome assembly of Lolium multiflorum.</title>
        <authorList>
            <person name="Chen Y."/>
            <person name="Copetti D."/>
            <person name="Kolliker R."/>
            <person name="Studer B."/>
        </authorList>
    </citation>
    <scope>NUCLEOTIDE SEQUENCE</scope>
    <source>
        <strain evidence="5">02402/16</strain>
        <tissue evidence="5">Leaf</tissue>
    </source>
</reference>
<dbReference type="GO" id="GO:0008270">
    <property type="term" value="F:zinc ion binding"/>
    <property type="evidence" value="ECO:0007669"/>
    <property type="project" value="InterPro"/>
</dbReference>